<keyword evidence="4" id="KW-1185">Reference proteome</keyword>
<reference evidence="4" key="1">
    <citation type="journal article" date="2019" name="Int. J. Syst. Evol. Microbiol.">
        <title>The Global Catalogue of Microorganisms (GCM) 10K type strain sequencing project: providing services to taxonomists for standard genome sequencing and annotation.</title>
        <authorList>
            <consortium name="The Broad Institute Genomics Platform"/>
            <consortium name="The Broad Institute Genome Sequencing Center for Infectious Disease"/>
            <person name="Wu L."/>
            <person name="Ma J."/>
        </authorList>
    </citation>
    <scope>NUCLEOTIDE SEQUENCE [LARGE SCALE GENOMIC DNA]</scope>
    <source>
        <strain evidence="4">JCM 18303</strain>
    </source>
</reference>
<name>A0ABP9R518_9PSEU</name>
<dbReference type="EMBL" id="BAABJP010000050">
    <property type="protein sequence ID" value="GAA5171610.1"/>
    <property type="molecule type" value="Genomic_DNA"/>
</dbReference>
<feature type="region of interest" description="Disordered" evidence="1">
    <location>
        <begin position="116"/>
        <end position="155"/>
    </location>
</feature>
<dbReference type="Proteomes" id="UP001428817">
    <property type="component" value="Unassembled WGS sequence"/>
</dbReference>
<keyword evidence="2" id="KW-0812">Transmembrane</keyword>
<sequence>MSTDRPRRLWTAVGAGALVLVGAVTAALINELHGGWVWWVLAGAAALVWAVGSAVLSFRGGDLGRVRVGAGAVYSGGSIRGGVRTRTILSGTDTATSEGGEGIELGPGGVYTGGDIAGPVSTETSLSAGSHGGLAGPQANNARGLPERPPGPTTQ</sequence>
<evidence type="ECO:0000313" key="4">
    <source>
        <dbReference type="Proteomes" id="UP001428817"/>
    </source>
</evidence>
<accession>A0ABP9R518</accession>
<keyword evidence="2" id="KW-1133">Transmembrane helix</keyword>
<feature type="transmembrane region" description="Helical" evidence="2">
    <location>
        <begin position="36"/>
        <end position="58"/>
    </location>
</feature>
<evidence type="ECO:0000313" key="3">
    <source>
        <dbReference type="EMBL" id="GAA5171610.1"/>
    </source>
</evidence>
<protein>
    <submittedName>
        <fullName evidence="3">Uncharacterized protein</fullName>
    </submittedName>
</protein>
<proteinExistence type="predicted"/>
<evidence type="ECO:0000256" key="1">
    <source>
        <dbReference type="SAM" id="MobiDB-lite"/>
    </source>
</evidence>
<keyword evidence="2" id="KW-0472">Membrane</keyword>
<organism evidence="3 4">
    <name type="scientific">Pseudonocardia eucalypti</name>
    <dbReference type="NCBI Taxonomy" id="648755"/>
    <lineage>
        <taxon>Bacteria</taxon>
        <taxon>Bacillati</taxon>
        <taxon>Actinomycetota</taxon>
        <taxon>Actinomycetes</taxon>
        <taxon>Pseudonocardiales</taxon>
        <taxon>Pseudonocardiaceae</taxon>
        <taxon>Pseudonocardia</taxon>
    </lineage>
</organism>
<comment type="caution">
    <text evidence="3">The sequence shown here is derived from an EMBL/GenBank/DDBJ whole genome shotgun (WGS) entry which is preliminary data.</text>
</comment>
<evidence type="ECO:0000256" key="2">
    <source>
        <dbReference type="SAM" id="Phobius"/>
    </source>
</evidence>
<gene>
    <name evidence="3" type="ORF">GCM10023321_70380</name>
</gene>